<sequence length="433" mass="47357">MKIKTTLTYLLLLFCAITYAQQERGITGDDNWLDYWAEFNPKTVKYGEPNYILTGSIEENMTLTKRNVYLLSGNVFVTNNATLTIEPGTIILGDVDSKATLTITSGSKIMAQGTETDPIVFTSSSSFKKAGDWGGIIVLGNAPTNKLGKGSAVGYYPSISGSDYAQTLFGGTDADANSGVFKYVRIEYAGKKTKQAKSSNALTLAAVGNKTHFENVIVSFSGANAINVVGGSFNMAKIVSYKSKGSDYSFNTGAQVNISNSLAVRSPYISGSSVARCINVLSFDKNKEAILSDVETTVVAKNMTVLTDTKDLEFDLKSGLIREAIYVGANTRFKIENSVVSGFSKAAILDENIKLNTVNLEKIQFVNSYFNKCIGNIYQGYSENNEDLENWYGNPIFQNLYSKGIHSETFIKVDGNKPDYRLRIEKIIAMRKN</sequence>
<organism evidence="2 3">
    <name type="scientific">Seonamhaeicola algicola</name>
    <dbReference type="NCBI Taxonomy" id="1719036"/>
    <lineage>
        <taxon>Bacteria</taxon>
        <taxon>Pseudomonadati</taxon>
        <taxon>Bacteroidota</taxon>
        <taxon>Flavobacteriia</taxon>
        <taxon>Flavobacteriales</taxon>
        <taxon>Flavobacteriaceae</taxon>
    </lineage>
</organism>
<dbReference type="Proteomes" id="UP000321790">
    <property type="component" value="Unassembled WGS sequence"/>
</dbReference>
<evidence type="ECO:0000313" key="3">
    <source>
        <dbReference type="Proteomes" id="UP000321790"/>
    </source>
</evidence>
<dbReference type="PANTHER" id="PTHR41339">
    <property type="entry name" value="LIPL48"/>
    <property type="match status" value="1"/>
</dbReference>
<dbReference type="PANTHER" id="PTHR41339:SF1">
    <property type="entry name" value="SECRETED PROTEIN"/>
    <property type="match status" value="1"/>
</dbReference>
<keyword evidence="3" id="KW-1185">Reference proteome</keyword>
<name>A0A5C7ABY7_9FLAO</name>
<keyword evidence="1" id="KW-0732">Signal</keyword>
<gene>
    <name evidence="2" type="ORF">FUA26_15230</name>
</gene>
<reference evidence="3" key="1">
    <citation type="submission" date="2019-08" db="EMBL/GenBank/DDBJ databases">
        <title>Seonamhaeicola sediminis sp. nov., isolated from marine sediment.</title>
        <authorList>
            <person name="Cao W.R."/>
        </authorList>
    </citation>
    <scope>NUCLEOTIDE SEQUENCE [LARGE SCALE GENOMIC DNA]</scope>
    <source>
        <strain evidence="3">Gy8</strain>
    </source>
</reference>
<dbReference type="AlphaFoldDB" id="A0A5C7ABY7"/>
<evidence type="ECO:0000313" key="2">
    <source>
        <dbReference type="EMBL" id="TXE06320.1"/>
    </source>
</evidence>
<protein>
    <recommendedName>
        <fullName evidence="4">T9SS C-terminal target domain-containing protein</fullName>
    </recommendedName>
</protein>
<accession>A0A5C7ABY7</accession>
<evidence type="ECO:0008006" key="4">
    <source>
        <dbReference type="Google" id="ProtNLM"/>
    </source>
</evidence>
<proteinExistence type="predicted"/>
<feature type="chain" id="PRO_5023097401" description="T9SS C-terminal target domain-containing protein" evidence="1">
    <location>
        <begin position="21"/>
        <end position="433"/>
    </location>
</feature>
<dbReference type="EMBL" id="VOSC01000033">
    <property type="protein sequence ID" value="TXE06320.1"/>
    <property type="molecule type" value="Genomic_DNA"/>
</dbReference>
<feature type="signal peptide" evidence="1">
    <location>
        <begin position="1"/>
        <end position="20"/>
    </location>
</feature>
<evidence type="ECO:0000256" key="1">
    <source>
        <dbReference type="SAM" id="SignalP"/>
    </source>
</evidence>
<comment type="caution">
    <text evidence="2">The sequence shown here is derived from an EMBL/GenBank/DDBJ whole genome shotgun (WGS) entry which is preliminary data.</text>
</comment>
<dbReference type="OrthoDB" id="1521716at2"/>
<dbReference type="RefSeq" id="WP_147138088.1">
    <property type="nucleotide sequence ID" value="NZ_VOSC01000033.1"/>
</dbReference>